<comment type="caution">
    <text evidence="1">The sequence shown here is derived from an EMBL/GenBank/DDBJ whole genome shotgun (WGS) entry which is preliminary data.</text>
</comment>
<keyword evidence="2" id="KW-1185">Reference proteome</keyword>
<dbReference type="EMBL" id="JABSTQ010009183">
    <property type="protein sequence ID" value="KAG0431986.1"/>
    <property type="molecule type" value="Genomic_DNA"/>
</dbReference>
<sequence length="541" mass="58745">MSSLYRYLVIDQASQLSAVRAPSRRPEFSTAPLGNSAAEIPPFHRNPGPKPSRRRPERARGTHPRGAAGADNPPSSGSAGSPEGPRHEHGTASNQSSGCAGGTWAGPWAGGAAAEAALLLALAALGMGANCLLMGQVAARRRGWAQGLLFHQGLVDCTRAGLLLPLGIGLLLCQRAPPRCPLLETAFLLLVTVSTVNLLTWVLSDGGPDSPQCLALALFLVWFASTTVQLGPTFLAGARAAHLCPLQPGPHYVLGLLWVGVNAFCVLLTAVHLRRLHQDLCRSKVEAARVASLVTAMMVSGPGDRTMQDYVERQERRGLRRLRAFGLLLAAYLLFWGPLFVVTLVQPRAPLPHQVAMHVAFVHATVNPALLLVLDTDPRCSPGASPVAAPADPLLPLMGRSRALSGKGDRLRKERRRTQQREWVCNRRKAVVASTSTASSASDSFAKEEHIARLESRRREQNQRCKGRHHAKEAKHKREARRRLHSMPAEQFPGATARFRREFVENPFGVACTVCNRLWFVRDNPNFSPFLDGTKRGNSNV</sequence>
<reference evidence="1 2" key="1">
    <citation type="journal article" date="2020" name="Cell">
        <title>Large-Scale Comparative Analyses of Tick Genomes Elucidate Their Genetic Diversity and Vector Capacities.</title>
        <authorList>
            <consortium name="Tick Genome and Microbiome Consortium (TIGMIC)"/>
            <person name="Jia N."/>
            <person name="Wang J."/>
            <person name="Shi W."/>
            <person name="Du L."/>
            <person name="Sun Y."/>
            <person name="Zhan W."/>
            <person name="Jiang J.F."/>
            <person name="Wang Q."/>
            <person name="Zhang B."/>
            <person name="Ji P."/>
            <person name="Bell-Sakyi L."/>
            <person name="Cui X.M."/>
            <person name="Yuan T.T."/>
            <person name="Jiang B.G."/>
            <person name="Yang W.F."/>
            <person name="Lam T.T."/>
            <person name="Chang Q.C."/>
            <person name="Ding S.J."/>
            <person name="Wang X.J."/>
            <person name="Zhu J.G."/>
            <person name="Ruan X.D."/>
            <person name="Zhao L."/>
            <person name="Wei J.T."/>
            <person name="Ye R.Z."/>
            <person name="Que T.C."/>
            <person name="Du C.H."/>
            <person name="Zhou Y.H."/>
            <person name="Cheng J.X."/>
            <person name="Dai P.F."/>
            <person name="Guo W.B."/>
            <person name="Han X.H."/>
            <person name="Huang E.J."/>
            <person name="Li L.F."/>
            <person name="Wei W."/>
            <person name="Gao Y.C."/>
            <person name="Liu J.Z."/>
            <person name="Shao H.Z."/>
            <person name="Wang X."/>
            <person name="Wang C.C."/>
            <person name="Yang T.C."/>
            <person name="Huo Q.B."/>
            <person name="Li W."/>
            <person name="Chen H.Y."/>
            <person name="Chen S.E."/>
            <person name="Zhou L.G."/>
            <person name="Ni X.B."/>
            <person name="Tian J.H."/>
            <person name="Sheng Y."/>
            <person name="Liu T."/>
            <person name="Pan Y.S."/>
            <person name="Xia L.Y."/>
            <person name="Li J."/>
            <person name="Zhao F."/>
            <person name="Cao W.C."/>
        </authorList>
    </citation>
    <scope>NUCLEOTIDE SEQUENCE [LARGE SCALE GENOMIC DNA]</scope>
    <source>
        <strain evidence="1">Iper-2018</strain>
    </source>
</reference>
<gene>
    <name evidence="1" type="ORF">HPB47_021300</name>
</gene>
<evidence type="ECO:0000313" key="2">
    <source>
        <dbReference type="Proteomes" id="UP000805193"/>
    </source>
</evidence>
<protein>
    <submittedName>
        <fullName evidence="1">Uncharacterized protein</fullName>
    </submittedName>
</protein>
<proteinExistence type="predicted"/>
<organism evidence="1 2">
    <name type="scientific">Ixodes persulcatus</name>
    <name type="common">Taiga tick</name>
    <dbReference type="NCBI Taxonomy" id="34615"/>
    <lineage>
        <taxon>Eukaryota</taxon>
        <taxon>Metazoa</taxon>
        <taxon>Ecdysozoa</taxon>
        <taxon>Arthropoda</taxon>
        <taxon>Chelicerata</taxon>
        <taxon>Arachnida</taxon>
        <taxon>Acari</taxon>
        <taxon>Parasitiformes</taxon>
        <taxon>Ixodida</taxon>
        <taxon>Ixodoidea</taxon>
        <taxon>Ixodidae</taxon>
        <taxon>Ixodinae</taxon>
        <taxon>Ixodes</taxon>
    </lineage>
</organism>
<name>A0AC60QEV0_IXOPE</name>
<evidence type="ECO:0000313" key="1">
    <source>
        <dbReference type="EMBL" id="KAG0431986.1"/>
    </source>
</evidence>
<dbReference type="Proteomes" id="UP000805193">
    <property type="component" value="Unassembled WGS sequence"/>
</dbReference>
<accession>A0AC60QEV0</accession>